<accession>A0ABW2A495</accession>
<dbReference type="EMBL" id="JBHSWE010000001">
    <property type="protein sequence ID" value="MFC6672240.1"/>
    <property type="molecule type" value="Genomic_DNA"/>
</dbReference>
<proteinExistence type="predicted"/>
<evidence type="ECO:0000259" key="1">
    <source>
        <dbReference type="Pfam" id="PF19278"/>
    </source>
</evidence>
<organism evidence="2 3">
    <name type="scientific">Marinobacterium aestuariivivens</name>
    <dbReference type="NCBI Taxonomy" id="1698799"/>
    <lineage>
        <taxon>Bacteria</taxon>
        <taxon>Pseudomonadati</taxon>
        <taxon>Pseudomonadota</taxon>
        <taxon>Gammaproteobacteria</taxon>
        <taxon>Oceanospirillales</taxon>
        <taxon>Oceanospirillaceae</taxon>
        <taxon>Marinobacterium</taxon>
    </lineage>
</organism>
<evidence type="ECO:0000313" key="2">
    <source>
        <dbReference type="EMBL" id="MFC6672240.1"/>
    </source>
</evidence>
<dbReference type="Pfam" id="PF19278">
    <property type="entry name" value="Hydant_A_C"/>
    <property type="match status" value="1"/>
</dbReference>
<comment type="caution">
    <text evidence="2">The sequence shown here is derived from an EMBL/GenBank/DDBJ whole genome shotgun (WGS) entry which is preliminary data.</text>
</comment>
<feature type="domain" description="Acetophenone carboxylase-like C-terminal" evidence="1">
    <location>
        <begin position="10"/>
        <end position="179"/>
    </location>
</feature>
<name>A0ABW2A495_9GAMM</name>
<protein>
    <recommendedName>
        <fullName evidence="1">Acetophenone carboxylase-like C-terminal domain-containing protein</fullName>
    </recommendedName>
</protein>
<evidence type="ECO:0000313" key="3">
    <source>
        <dbReference type="Proteomes" id="UP001596422"/>
    </source>
</evidence>
<sequence length="190" mass="21362">MRLDERVDLATLNTRFESLESQGVEHLEADGFARDDISISRSTEMRYVGQIHECSVELETGTLTPEKIEALLAAFHRRHEELYTYAEPHNPVELVNIESTLTGHVSKPPVRQLTARGCTIKDALTEHRPMLFDGEGLWVETPVYSGERLDPGIAIEGPAVVEEPTTNIVVRPGWTLVLEPNNCYRITRQG</sequence>
<dbReference type="PANTHER" id="PTHR11365:SF23">
    <property type="entry name" value="HYPOTHETICAL 5-OXOPROLINASE (EUROFUNG)-RELATED"/>
    <property type="match status" value="1"/>
</dbReference>
<dbReference type="RefSeq" id="WP_379913225.1">
    <property type="nucleotide sequence ID" value="NZ_JBHSWE010000001.1"/>
</dbReference>
<dbReference type="PANTHER" id="PTHR11365">
    <property type="entry name" value="5-OXOPROLINASE RELATED"/>
    <property type="match status" value="1"/>
</dbReference>
<dbReference type="InterPro" id="IPR049517">
    <property type="entry name" value="ACX-like_C"/>
</dbReference>
<gene>
    <name evidence="2" type="ORF">ACFQDL_20835</name>
</gene>
<dbReference type="Proteomes" id="UP001596422">
    <property type="component" value="Unassembled WGS sequence"/>
</dbReference>
<keyword evidence="3" id="KW-1185">Reference proteome</keyword>
<dbReference type="InterPro" id="IPR045079">
    <property type="entry name" value="Oxoprolinase-like"/>
</dbReference>
<reference evidence="3" key="1">
    <citation type="journal article" date="2019" name="Int. J. Syst. Evol. Microbiol.">
        <title>The Global Catalogue of Microorganisms (GCM) 10K type strain sequencing project: providing services to taxonomists for standard genome sequencing and annotation.</title>
        <authorList>
            <consortium name="The Broad Institute Genomics Platform"/>
            <consortium name="The Broad Institute Genome Sequencing Center for Infectious Disease"/>
            <person name="Wu L."/>
            <person name="Ma J."/>
        </authorList>
    </citation>
    <scope>NUCLEOTIDE SEQUENCE [LARGE SCALE GENOMIC DNA]</scope>
    <source>
        <strain evidence="3">NBRC 111756</strain>
    </source>
</reference>